<feature type="transmembrane region" description="Helical" evidence="6">
    <location>
        <begin position="90"/>
        <end position="109"/>
    </location>
</feature>
<evidence type="ECO:0000256" key="3">
    <source>
        <dbReference type="ARBA" id="ARBA00022989"/>
    </source>
</evidence>
<keyword evidence="3 6" id="KW-1133">Transmembrane helix</keyword>
<feature type="transmembrane region" description="Helical" evidence="6">
    <location>
        <begin position="322"/>
        <end position="342"/>
    </location>
</feature>
<keyword evidence="2 6" id="KW-0812">Transmembrane</keyword>
<comment type="subcellular location">
    <subcellularLocation>
        <location evidence="1">Membrane</location>
        <topology evidence="1">Multi-pass membrane protein</topology>
    </subcellularLocation>
</comment>
<dbReference type="Pfam" id="PF04932">
    <property type="entry name" value="Wzy_C"/>
    <property type="match status" value="1"/>
</dbReference>
<gene>
    <name evidence="8" type="ORF">GBA63_11245</name>
</gene>
<evidence type="ECO:0000313" key="9">
    <source>
        <dbReference type="Proteomes" id="UP000501452"/>
    </source>
</evidence>
<evidence type="ECO:0000313" key="8">
    <source>
        <dbReference type="EMBL" id="QIN83154.1"/>
    </source>
</evidence>
<feature type="transmembrane region" description="Helical" evidence="6">
    <location>
        <begin position="362"/>
        <end position="378"/>
    </location>
</feature>
<dbReference type="KEGG" id="rub:GBA63_11245"/>
<feature type="domain" description="O-antigen ligase-related" evidence="7">
    <location>
        <begin position="201"/>
        <end position="335"/>
    </location>
</feature>
<feature type="transmembrane region" description="Helical" evidence="6">
    <location>
        <begin position="216"/>
        <end position="232"/>
    </location>
</feature>
<keyword evidence="9" id="KW-1185">Reference proteome</keyword>
<accession>A0A6G8Q9I8</accession>
<evidence type="ECO:0000256" key="4">
    <source>
        <dbReference type="ARBA" id="ARBA00023136"/>
    </source>
</evidence>
<evidence type="ECO:0000256" key="5">
    <source>
        <dbReference type="SAM" id="MobiDB-lite"/>
    </source>
</evidence>
<feature type="transmembrane region" description="Helical" evidence="6">
    <location>
        <begin position="239"/>
        <end position="266"/>
    </location>
</feature>
<dbReference type="Proteomes" id="UP000501452">
    <property type="component" value="Chromosome"/>
</dbReference>
<feature type="transmembrane region" description="Helical" evidence="6">
    <location>
        <begin position="31"/>
        <end position="49"/>
    </location>
</feature>
<keyword evidence="4 6" id="KW-0472">Membrane</keyword>
<dbReference type="InterPro" id="IPR007016">
    <property type="entry name" value="O-antigen_ligase-rel_domated"/>
</dbReference>
<proteinExistence type="predicted"/>
<dbReference type="GO" id="GO:0016020">
    <property type="term" value="C:membrane"/>
    <property type="evidence" value="ECO:0007669"/>
    <property type="project" value="UniProtKB-SubCell"/>
</dbReference>
<organism evidence="8 9">
    <name type="scientific">Rubrobacter tropicus</name>
    <dbReference type="NCBI Taxonomy" id="2653851"/>
    <lineage>
        <taxon>Bacteria</taxon>
        <taxon>Bacillati</taxon>
        <taxon>Actinomycetota</taxon>
        <taxon>Rubrobacteria</taxon>
        <taxon>Rubrobacterales</taxon>
        <taxon>Rubrobacteraceae</taxon>
        <taxon>Rubrobacter</taxon>
    </lineage>
</organism>
<feature type="transmembrane region" description="Helical" evidence="6">
    <location>
        <begin position="121"/>
        <end position="145"/>
    </location>
</feature>
<dbReference type="AlphaFoldDB" id="A0A6G8Q9I8"/>
<dbReference type="RefSeq" id="WP_166176169.1">
    <property type="nucleotide sequence ID" value="NZ_CP045119.1"/>
</dbReference>
<reference evidence="8 9" key="1">
    <citation type="submission" date="2019-10" db="EMBL/GenBank/DDBJ databases">
        <title>Rubrobacter sp nov SCSIO 52090 isolated from a deep-sea sediment in the South China Sea.</title>
        <authorList>
            <person name="Chen R.W."/>
        </authorList>
    </citation>
    <scope>NUCLEOTIDE SEQUENCE [LARGE SCALE GENOMIC DNA]</scope>
    <source>
        <strain evidence="8 9">SCSIO 52909</strain>
    </source>
</reference>
<sequence length="432" mass="47719">MSPRRLVPGALLLASLLGAFGFLSFYEALHAKELGEFCALVLFSWLALATRADSRWAVYVLLPALLVALFSLLYAFVFTLRTGADLFPSLWAQRYYAYVLLGPVVYMLYRRGWGLADFRRVFVTTMVLIVAGRIVGDLTVSSTPLLLSGRLFVLQLGPYYDDQTYLFRRMDFSALFVALYFGRRLFSSPNPAAFAFRSSVAALSTAVLLVSLPRTLATGTVVALVLYGLFLSRPERARVSALVLPLCLSTLVLAAPLLGGFLLSLFRHDLSFLTRSQSTGIALKSFAEYPIFGFGQDSSRSLSYQDLFGESFYPSDTGLTGVAFQFGIIGVLLYLAFCAWLVPNMLGLIWAARGRVGSAETTFLWVLLVACLTFVIISPIQARFIYSEGLPLAAFCWGLLMAHRHVPEPTPRAPVMARRPTDRPRTPTEVSP</sequence>
<dbReference type="EMBL" id="CP045119">
    <property type="protein sequence ID" value="QIN83154.1"/>
    <property type="molecule type" value="Genomic_DNA"/>
</dbReference>
<protein>
    <recommendedName>
        <fullName evidence="7">O-antigen ligase-related domain-containing protein</fullName>
    </recommendedName>
</protein>
<evidence type="ECO:0000256" key="2">
    <source>
        <dbReference type="ARBA" id="ARBA00022692"/>
    </source>
</evidence>
<evidence type="ECO:0000259" key="7">
    <source>
        <dbReference type="Pfam" id="PF04932"/>
    </source>
</evidence>
<feature type="region of interest" description="Disordered" evidence="5">
    <location>
        <begin position="411"/>
        <end position="432"/>
    </location>
</feature>
<evidence type="ECO:0000256" key="1">
    <source>
        <dbReference type="ARBA" id="ARBA00004141"/>
    </source>
</evidence>
<feature type="transmembrane region" description="Helical" evidence="6">
    <location>
        <begin position="56"/>
        <end position="78"/>
    </location>
</feature>
<evidence type="ECO:0000256" key="6">
    <source>
        <dbReference type="SAM" id="Phobius"/>
    </source>
</evidence>
<name>A0A6G8Q9I8_9ACTN</name>